<evidence type="ECO:0000313" key="2">
    <source>
        <dbReference type="EMBL" id="VEH06849.1"/>
    </source>
</evidence>
<name>A0A0F6QZ75_9CORY</name>
<organism evidence="1 3">
    <name type="scientific">Corynebacterium kutscheri</name>
    <dbReference type="NCBI Taxonomy" id="35755"/>
    <lineage>
        <taxon>Bacteria</taxon>
        <taxon>Bacillati</taxon>
        <taxon>Actinomycetota</taxon>
        <taxon>Actinomycetes</taxon>
        <taxon>Mycobacteriales</taxon>
        <taxon>Corynebacteriaceae</taxon>
        <taxon>Corynebacterium</taxon>
    </lineage>
</organism>
<accession>A0A0F6QZ75</accession>
<reference evidence="2 4" key="2">
    <citation type="submission" date="2018-12" db="EMBL/GenBank/DDBJ databases">
        <authorList>
            <consortium name="Pathogen Informatics"/>
        </authorList>
    </citation>
    <scope>NUCLEOTIDE SEQUENCE [LARGE SCALE GENOMIC DNA]</scope>
    <source>
        <strain evidence="2 4">NCTC949</strain>
    </source>
</reference>
<proteinExistence type="predicted"/>
<dbReference type="RefSeq" id="WP_046439088.1">
    <property type="nucleotide sequence ID" value="NZ_CP011312.1"/>
</dbReference>
<dbReference type="EMBL" id="LR134377">
    <property type="protein sequence ID" value="VEH06849.1"/>
    <property type="molecule type" value="Genomic_DNA"/>
</dbReference>
<reference evidence="1 3" key="1">
    <citation type="journal article" date="2015" name="Genome Announc.">
        <title>Complete Genome Sequence of Corynebacterium kutscheri DSM 20755, a Corynebacterial Type Strain with Remarkably Low G+C Content of Chromosomal DNA.</title>
        <authorList>
            <person name="Ruckert C."/>
            <person name="Albersmeier A."/>
            <person name="Winkler A."/>
            <person name="Tauch A."/>
        </authorList>
    </citation>
    <scope>NUCLEOTIDE SEQUENCE [LARGE SCALE GENOMIC DNA]</scope>
    <source>
        <strain evidence="1 3">DSM 20755</strain>
    </source>
</reference>
<protein>
    <submittedName>
        <fullName evidence="1">Uncharacterized protein</fullName>
    </submittedName>
</protein>
<dbReference type="HOGENOM" id="CLU_165986_0_0_11"/>
<gene>
    <name evidence="2" type="ORF">NCTC949_01341</name>
    <name evidence="1" type="ORF">UL82_03885</name>
</gene>
<dbReference type="KEGG" id="cku:UL82_03885"/>
<evidence type="ECO:0000313" key="3">
    <source>
        <dbReference type="Proteomes" id="UP000033457"/>
    </source>
</evidence>
<dbReference type="OrthoDB" id="4411949at2"/>
<dbReference type="AlphaFoldDB" id="A0A0F6QZ75"/>
<dbReference type="EMBL" id="CP011312">
    <property type="protein sequence ID" value="AKE40982.1"/>
    <property type="molecule type" value="Genomic_DNA"/>
</dbReference>
<dbReference type="Proteomes" id="UP000271380">
    <property type="component" value="Chromosome"/>
</dbReference>
<evidence type="ECO:0000313" key="1">
    <source>
        <dbReference type="EMBL" id="AKE40982.1"/>
    </source>
</evidence>
<dbReference type="Proteomes" id="UP000033457">
    <property type="component" value="Chromosome"/>
</dbReference>
<sequence length="89" mass="9354">MPITVSLNLDGCTVAELQTFVRALESSGAQPVSVLKVEDNHLVATITQSHGQAAHFNSPSKNETIIDGQAIGNVALNSIIDALISKRGE</sequence>
<evidence type="ECO:0000313" key="4">
    <source>
        <dbReference type="Proteomes" id="UP000271380"/>
    </source>
</evidence>
<keyword evidence="3" id="KW-1185">Reference proteome</keyword>